<name>I2GJE2_9BACT</name>
<accession>I2GJE2</accession>
<dbReference type="Pfam" id="PF05402">
    <property type="entry name" value="PqqD"/>
    <property type="match status" value="1"/>
</dbReference>
<evidence type="ECO:0000313" key="2">
    <source>
        <dbReference type="Proteomes" id="UP000009309"/>
    </source>
</evidence>
<dbReference type="RefSeq" id="WP_009282597.1">
    <property type="nucleotide sequence ID" value="NZ_CAIT01000006.1"/>
</dbReference>
<reference evidence="1 2" key="1">
    <citation type="journal article" date="2012" name="J. Bacteriol.">
        <title>Genome Sequence of the Filamentous Bacterium Fibrisoma limi BUZ 3T.</title>
        <authorList>
            <person name="Filippini M."/>
            <person name="Qi W."/>
            <person name="Jaenicke S."/>
            <person name="Goesmann A."/>
            <person name="Smits T.H."/>
            <person name="Bagheri H.C."/>
        </authorList>
    </citation>
    <scope>NUCLEOTIDE SEQUENCE [LARGE SCALE GENOMIC DNA]</scope>
    <source>
        <strain evidence="2">BUZ 3T</strain>
    </source>
</reference>
<dbReference type="AlphaFoldDB" id="I2GJE2"/>
<sequence length="95" mass="10853">MDFTATTRIKLTGSQSSSVLGNETIVLNYEVGNYYELNEIGSFIWSLIQTNGEMTVGDIETKLLDEFDVEQEVCREELTEFLNHLLNEKLIETVE</sequence>
<dbReference type="InterPro" id="IPR008792">
    <property type="entry name" value="PQQD"/>
</dbReference>
<organism evidence="1 2">
    <name type="scientific">Fibrisoma limi BUZ 3</name>
    <dbReference type="NCBI Taxonomy" id="1185876"/>
    <lineage>
        <taxon>Bacteria</taxon>
        <taxon>Pseudomonadati</taxon>
        <taxon>Bacteroidota</taxon>
        <taxon>Cytophagia</taxon>
        <taxon>Cytophagales</taxon>
        <taxon>Spirosomataceae</taxon>
        <taxon>Fibrisoma</taxon>
    </lineage>
</organism>
<gene>
    <name evidence="1" type="ORF">BN8_03155</name>
</gene>
<dbReference type="Proteomes" id="UP000009309">
    <property type="component" value="Unassembled WGS sequence"/>
</dbReference>
<comment type="caution">
    <text evidence="1">The sequence shown here is derived from an EMBL/GenBank/DDBJ whole genome shotgun (WGS) entry which is preliminary data.</text>
</comment>
<protein>
    <recommendedName>
        <fullName evidence="3">Coenzyme PQQ synthesis protein D (PqqD)</fullName>
    </recommendedName>
</protein>
<dbReference type="InterPro" id="IPR041881">
    <property type="entry name" value="PqqD_sf"/>
</dbReference>
<dbReference type="eggNOG" id="ENOG5033BC0">
    <property type="taxonomic scope" value="Bacteria"/>
</dbReference>
<evidence type="ECO:0008006" key="3">
    <source>
        <dbReference type="Google" id="ProtNLM"/>
    </source>
</evidence>
<evidence type="ECO:0000313" key="1">
    <source>
        <dbReference type="EMBL" id="CCH54017.1"/>
    </source>
</evidence>
<dbReference type="EMBL" id="CAIT01000006">
    <property type="protein sequence ID" value="CCH54017.1"/>
    <property type="molecule type" value="Genomic_DNA"/>
</dbReference>
<keyword evidence="2" id="KW-1185">Reference proteome</keyword>
<dbReference type="STRING" id="1185876.BN8_03155"/>
<dbReference type="OrthoDB" id="1495225at2"/>
<proteinExistence type="predicted"/>
<dbReference type="Gene3D" id="1.10.10.1150">
    <property type="entry name" value="Coenzyme PQQ synthesis protein D (PqqD)"/>
    <property type="match status" value="1"/>
</dbReference>